<dbReference type="Gene3D" id="1.20.1500.10">
    <property type="entry name" value="YheA/YmcA-like"/>
    <property type="match status" value="1"/>
</dbReference>
<gene>
    <name evidence="1" type="ORF">ENT52_07190</name>
</gene>
<proteinExistence type="predicted"/>
<sequence>MIDEVVREKALALAEAVRNLEEYREFLEMEKNLKADSEAQAMIMEFQKKQQDFVTKQMSGIFDNELLSELTDLQSKLNARDSVVMFIESYNRLLSVIGEILDLISERLELDVGEVYRR</sequence>
<protein>
    <submittedName>
        <fullName evidence="1">YlbF family regulator</fullName>
    </submittedName>
</protein>
<dbReference type="EMBL" id="DSYZ01000134">
    <property type="protein sequence ID" value="HGT83490.1"/>
    <property type="molecule type" value="Genomic_DNA"/>
</dbReference>
<dbReference type="SUPFAM" id="SSF158622">
    <property type="entry name" value="YheA/YmcA-like"/>
    <property type="match status" value="1"/>
</dbReference>
<name>A0A7J3M500_ARCFL</name>
<evidence type="ECO:0000313" key="1">
    <source>
        <dbReference type="EMBL" id="HGT83490.1"/>
    </source>
</evidence>
<comment type="caution">
    <text evidence="1">The sequence shown here is derived from an EMBL/GenBank/DDBJ whole genome shotgun (WGS) entry which is preliminary data.</text>
</comment>
<accession>A0A7J3M500</accession>
<dbReference type="InterPro" id="IPR023378">
    <property type="entry name" value="YheA/YmcA-like_dom_sf"/>
</dbReference>
<reference evidence="1" key="1">
    <citation type="journal article" date="2020" name="mSystems">
        <title>Genome- and Community-Level Interaction Insights into Carbon Utilization and Element Cycling Functions of Hydrothermarchaeota in Hydrothermal Sediment.</title>
        <authorList>
            <person name="Zhou Z."/>
            <person name="Liu Y."/>
            <person name="Xu W."/>
            <person name="Pan J."/>
            <person name="Luo Z.H."/>
            <person name="Li M."/>
        </authorList>
    </citation>
    <scope>NUCLEOTIDE SEQUENCE [LARGE SCALE GENOMIC DNA]</scope>
    <source>
        <strain evidence="1">SpSt-587</strain>
    </source>
</reference>
<dbReference type="InterPro" id="IPR010368">
    <property type="entry name" value="Com_YlbF"/>
</dbReference>
<organism evidence="1">
    <name type="scientific">Archaeoglobus fulgidus</name>
    <dbReference type="NCBI Taxonomy" id="2234"/>
    <lineage>
        <taxon>Archaea</taxon>
        <taxon>Methanobacteriati</taxon>
        <taxon>Methanobacteriota</taxon>
        <taxon>Archaeoglobi</taxon>
        <taxon>Archaeoglobales</taxon>
        <taxon>Archaeoglobaceae</taxon>
        <taxon>Archaeoglobus</taxon>
    </lineage>
</organism>
<dbReference type="AlphaFoldDB" id="A0A7J3M500"/>
<dbReference type="Pfam" id="PF06133">
    <property type="entry name" value="Com_YlbF"/>
    <property type="match status" value="1"/>
</dbReference>